<protein>
    <recommendedName>
        <fullName evidence="3">UDP-N-acetylglucosamine kinase</fullName>
    </recommendedName>
</protein>
<dbReference type="Proteomes" id="UP000078358">
    <property type="component" value="Unassembled WGS sequence"/>
</dbReference>
<dbReference type="RefSeq" id="WP_064318870.1">
    <property type="nucleotide sequence ID" value="NZ_JACI01000002.1"/>
</dbReference>
<dbReference type="AlphaFoldDB" id="A0A179CXB5"/>
<comment type="caution">
    <text evidence="1">The sequence shown here is derived from an EMBL/GenBank/DDBJ whole genome shotgun (WGS) entry which is preliminary data.</text>
</comment>
<evidence type="ECO:0008006" key="3">
    <source>
        <dbReference type="Google" id="ProtNLM"/>
    </source>
</evidence>
<accession>A0A179CXB5</accession>
<sequence length="180" mass="20524">MKKLIIIRGHAGAGKSTFAQQKIDAFKKEFPQAEVFHIENDKFLSENGKYHWTPSRFKHAKQQALQALSQALQTKHNCCLIVLSNVGVNATFLMALMAQAKALGFVVEIYRVQNFFRNQHGVSLTQVLEMYLALQYNPISDEIFVPVIKPMNAYVRQRLLRLILQKNAENIPLVKDSLPN</sequence>
<gene>
    <name evidence="1" type="ORF">F480_09410</name>
</gene>
<dbReference type="EMBL" id="JACI01000002">
    <property type="protein sequence ID" value="OAQ14555.1"/>
    <property type="molecule type" value="Genomic_DNA"/>
</dbReference>
<dbReference type="SUPFAM" id="SSF52540">
    <property type="entry name" value="P-loop containing nucleoside triphosphate hydrolases"/>
    <property type="match status" value="1"/>
</dbReference>
<organism evidence="1 2">
    <name type="scientific">Bibersteinia trehalosi Y31</name>
    <dbReference type="NCBI Taxonomy" id="1261658"/>
    <lineage>
        <taxon>Bacteria</taxon>
        <taxon>Pseudomonadati</taxon>
        <taxon>Pseudomonadota</taxon>
        <taxon>Gammaproteobacteria</taxon>
        <taxon>Pasteurellales</taxon>
        <taxon>Pasteurellaceae</taxon>
        <taxon>Bibersteinia</taxon>
    </lineage>
</organism>
<reference evidence="1 2" key="1">
    <citation type="submission" date="2014-01" db="EMBL/GenBank/DDBJ databases">
        <authorList>
            <person name="Zuccon D."/>
        </authorList>
    </citation>
    <scope>NUCLEOTIDE SEQUENCE [LARGE SCALE GENOMIC DNA]</scope>
    <source>
        <strain evidence="1 2">Y31</strain>
    </source>
</reference>
<evidence type="ECO:0000313" key="1">
    <source>
        <dbReference type="EMBL" id="OAQ14555.1"/>
    </source>
</evidence>
<dbReference type="InterPro" id="IPR027417">
    <property type="entry name" value="P-loop_NTPase"/>
</dbReference>
<evidence type="ECO:0000313" key="2">
    <source>
        <dbReference type="Proteomes" id="UP000078358"/>
    </source>
</evidence>
<dbReference type="Gene3D" id="3.40.50.300">
    <property type="entry name" value="P-loop containing nucleotide triphosphate hydrolases"/>
    <property type="match status" value="1"/>
</dbReference>
<name>A0A179CXB5_BIBTR</name>
<dbReference type="PATRIC" id="fig|1261658.3.peg.1880"/>
<proteinExistence type="predicted"/>